<accession>A0A835F7H2</accession>
<evidence type="ECO:0000313" key="3">
    <source>
        <dbReference type="Proteomes" id="UP000636709"/>
    </source>
</evidence>
<dbReference type="AlphaFoldDB" id="A0A835F7H2"/>
<keyword evidence="3" id="KW-1185">Reference proteome</keyword>
<sequence length="391" mass="43960">MSLVSRAWRVMVFGHRNLLPPPPPPPPLPLLLLPADPFDARGFRASCALSGGRVHRRIAINPRNARCFGSHDGAWVLLATLEPRRRSHFALNTTSGDTRAIPSDLLRWTDPQSYVHGMVIHAAALSTSPEEATCVGAAIVTSWPLSYDLGATVDALPPRRRRVALWRLEHDYAVQPSDEEEDEDSVDHVEDVVYLRAVGSFAFLTRGEHLLMCTPILHENQELQTLWGPARFRPNGRLYDDQHVRARYLVESDGDLLMVVRFTPHPNQPTSKFKVFKSEERDGLQEADDDPNFPVADYPGAWTEMDTLGGRLLFVGHGCSRSYQAHNYPGFNEGIYFLDDGDLFDDVVIFGDGNVWRYPCSDNGKWSEGRVQRCFPRSDPSDHSAPVWLLP</sequence>
<dbReference type="PANTHER" id="PTHR33110:SF125">
    <property type="entry name" value="OS05G0570350 PROTEIN"/>
    <property type="match status" value="1"/>
</dbReference>
<feature type="domain" description="KIB1-4 beta-propeller" evidence="1">
    <location>
        <begin position="58"/>
        <end position="343"/>
    </location>
</feature>
<protein>
    <recommendedName>
        <fullName evidence="1">KIB1-4 beta-propeller domain-containing protein</fullName>
    </recommendedName>
</protein>
<evidence type="ECO:0000259" key="1">
    <source>
        <dbReference type="Pfam" id="PF03478"/>
    </source>
</evidence>
<dbReference type="PANTHER" id="PTHR33110">
    <property type="entry name" value="F-BOX/KELCH-REPEAT PROTEIN-RELATED"/>
    <property type="match status" value="1"/>
</dbReference>
<dbReference type="Pfam" id="PF03478">
    <property type="entry name" value="Beta-prop_KIB1-4"/>
    <property type="match status" value="1"/>
</dbReference>
<reference evidence="2" key="1">
    <citation type="submission" date="2020-07" db="EMBL/GenBank/DDBJ databases">
        <title>Genome sequence and genetic diversity analysis of an under-domesticated orphan crop, white fonio (Digitaria exilis).</title>
        <authorList>
            <person name="Bennetzen J.L."/>
            <person name="Chen S."/>
            <person name="Ma X."/>
            <person name="Wang X."/>
            <person name="Yssel A.E.J."/>
            <person name="Chaluvadi S.R."/>
            <person name="Johnson M."/>
            <person name="Gangashetty P."/>
            <person name="Hamidou F."/>
            <person name="Sanogo M.D."/>
            <person name="Zwaenepoel A."/>
            <person name="Wallace J."/>
            <person name="Van De Peer Y."/>
            <person name="Van Deynze A."/>
        </authorList>
    </citation>
    <scope>NUCLEOTIDE SEQUENCE</scope>
    <source>
        <tissue evidence="2">Leaves</tissue>
    </source>
</reference>
<dbReference type="InterPro" id="IPR005174">
    <property type="entry name" value="KIB1-4_b-propeller"/>
</dbReference>
<evidence type="ECO:0000313" key="2">
    <source>
        <dbReference type="EMBL" id="KAF8730725.1"/>
    </source>
</evidence>
<organism evidence="2 3">
    <name type="scientific">Digitaria exilis</name>
    <dbReference type="NCBI Taxonomy" id="1010633"/>
    <lineage>
        <taxon>Eukaryota</taxon>
        <taxon>Viridiplantae</taxon>
        <taxon>Streptophyta</taxon>
        <taxon>Embryophyta</taxon>
        <taxon>Tracheophyta</taxon>
        <taxon>Spermatophyta</taxon>
        <taxon>Magnoliopsida</taxon>
        <taxon>Liliopsida</taxon>
        <taxon>Poales</taxon>
        <taxon>Poaceae</taxon>
        <taxon>PACMAD clade</taxon>
        <taxon>Panicoideae</taxon>
        <taxon>Panicodae</taxon>
        <taxon>Paniceae</taxon>
        <taxon>Anthephorinae</taxon>
        <taxon>Digitaria</taxon>
    </lineage>
</organism>
<gene>
    <name evidence="2" type="ORF">HU200_016587</name>
</gene>
<dbReference type="Proteomes" id="UP000636709">
    <property type="component" value="Unassembled WGS sequence"/>
</dbReference>
<dbReference type="OrthoDB" id="642536at2759"/>
<comment type="caution">
    <text evidence="2">The sequence shown here is derived from an EMBL/GenBank/DDBJ whole genome shotgun (WGS) entry which is preliminary data.</text>
</comment>
<name>A0A835F7H2_9POAL</name>
<dbReference type="EMBL" id="JACEFO010001613">
    <property type="protein sequence ID" value="KAF8730725.1"/>
    <property type="molecule type" value="Genomic_DNA"/>
</dbReference>
<proteinExistence type="predicted"/>